<sequence length="150" mass="17500">MATSESFYNRVLFINEQFHAFAHDKYLSGVGVNTQHIFPFKFIDLEGDYLPTCSDEDNQKGYCFKYNQTPWGEIAEKDYVVVPVPNAISPTHYRAELTLTLPDKNNDALKFDREATIQLFAQLPNITYDEVKTKLFYVLNVQIKHWLMIH</sequence>
<name>H2ERY0_ALIFS</name>
<accession>H2ERY0</accession>
<geneLocation type="plasmid" evidence="1">
    <name>pES657-44</name>
</geneLocation>
<dbReference type="RefSeq" id="WP_014343750.1">
    <property type="nucleotide sequence ID" value="NC_016853.1"/>
</dbReference>
<dbReference type="EMBL" id="JQ031551">
    <property type="protein sequence ID" value="AEY78147.1"/>
    <property type="molecule type" value="Genomic_DNA"/>
</dbReference>
<organism evidence="1">
    <name type="scientific">Aliivibrio fischeri</name>
    <name type="common">Vibrio fischeri</name>
    <dbReference type="NCBI Taxonomy" id="668"/>
    <lineage>
        <taxon>Bacteria</taxon>
        <taxon>Pseudomonadati</taxon>
        <taxon>Pseudomonadota</taxon>
        <taxon>Gammaproteobacteria</taxon>
        <taxon>Vibrionales</taxon>
        <taxon>Vibrionaceae</taxon>
        <taxon>Aliivibrio</taxon>
    </lineage>
</organism>
<reference evidence="1" key="1">
    <citation type="submission" date="2011-11" db="EMBL/GenBank/DDBJ databases">
        <authorList>
            <person name="Summers A.O."/>
            <person name="Wireman J."/>
            <person name="Williams L.E."/>
        </authorList>
    </citation>
    <scope>NUCLEOTIDE SEQUENCE</scope>
    <source>
        <strain evidence="1">ES657</strain>
        <plasmid evidence="1">pES657-44</plasmid>
    </source>
</reference>
<proteinExistence type="predicted"/>
<dbReference type="AlphaFoldDB" id="H2ERY0"/>
<protein>
    <submittedName>
        <fullName evidence="1">Uncharacterized protein</fullName>
    </submittedName>
</protein>
<keyword evidence="1" id="KW-0614">Plasmid</keyword>
<evidence type="ECO:0000313" key="1">
    <source>
        <dbReference type="EMBL" id="AEY78147.1"/>
    </source>
</evidence>